<dbReference type="HAMAP" id="MF_00337">
    <property type="entry name" value="Exonuc_7_S"/>
    <property type="match status" value="1"/>
</dbReference>
<proteinExistence type="inferred from homology"/>
<comment type="subcellular location">
    <subcellularLocation>
        <location evidence="6">Cytoplasm</location>
    </subcellularLocation>
</comment>
<evidence type="ECO:0000313" key="8">
    <source>
        <dbReference type="Proteomes" id="UP000057938"/>
    </source>
</evidence>
<dbReference type="NCBIfam" id="TIGR01280">
    <property type="entry name" value="xseB"/>
    <property type="match status" value="1"/>
</dbReference>
<dbReference type="InterPro" id="IPR003761">
    <property type="entry name" value="Exonuc_VII_S"/>
</dbReference>
<reference evidence="7 8" key="1">
    <citation type="submission" date="2015-09" db="EMBL/GenBank/DDBJ databases">
        <title>Complete genome sequence of a benzo[a]pyrene-degrading bacterium Altererythrobacter epoxidivorans CGMCC 1.7731T.</title>
        <authorList>
            <person name="Li Z."/>
            <person name="Cheng H."/>
            <person name="Huo Y."/>
            <person name="Xu X."/>
        </authorList>
    </citation>
    <scope>NUCLEOTIDE SEQUENCE [LARGE SCALE GENOMIC DNA]</scope>
    <source>
        <strain evidence="7 8">CGMCC 1.7731</strain>
    </source>
</reference>
<name>A0A0M4M3W4_9SPHN</name>
<comment type="function">
    <text evidence="6">Bidirectionally degrades single-stranded DNA into large acid-insoluble oligonucleotides, which are then degraded further into small acid-soluble oligonucleotides.</text>
</comment>
<gene>
    <name evidence="6" type="primary">xseB</name>
    <name evidence="7" type="ORF">AMC99_01056</name>
</gene>
<dbReference type="Gene3D" id="1.10.287.1040">
    <property type="entry name" value="Exonuclease VII, small subunit"/>
    <property type="match status" value="1"/>
</dbReference>
<dbReference type="PANTHER" id="PTHR34137">
    <property type="entry name" value="EXODEOXYRIBONUCLEASE 7 SMALL SUBUNIT"/>
    <property type="match status" value="1"/>
</dbReference>
<dbReference type="STRING" id="361183.AMC99_01056"/>
<evidence type="ECO:0000256" key="6">
    <source>
        <dbReference type="HAMAP-Rule" id="MF_00337"/>
    </source>
</evidence>
<keyword evidence="3 6" id="KW-0540">Nuclease</keyword>
<dbReference type="InterPro" id="IPR037004">
    <property type="entry name" value="Exonuc_VII_ssu_sf"/>
</dbReference>
<comment type="subunit">
    <text evidence="6">Heterooligomer composed of large and small subunits.</text>
</comment>
<dbReference type="NCBIfam" id="NF002139">
    <property type="entry name" value="PRK00977.1-3"/>
    <property type="match status" value="1"/>
</dbReference>
<dbReference type="GO" id="GO:0009318">
    <property type="term" value="C:exodeoxyribonuclease VII complex"/>
    <property type="evidence" value="ECO:0007669"/>
    <property type="project" value="UniProtKB-UniRule"/>
</dbReference>
<keyword evidence="8" id="KW-1185">Reference proteome</keyword>
<evidence type="ECO:0000256" key="1">
    <source>
        <dbReference type="ARBA" id="ARBA00009998"/>
    </source>
</evidence>
<evidence type="ECO:0000256" key="4">
    <source>
        <dbReference type="ARBA" id="ARBA00022801"/>
    </source>
</evidence>
<dbReference type="PANTHER" id="PTHR34137:SF1">
    <property type="entry name" value="EXODEOXYRIBONUCLEASE 7 SMALL SUBUNIT"/>
    <property type="match status" value="1"/>
</dbReference>
<protein>
    <recommendedName>
        <fullName evidence="6">Exodeoxyribonuclease 7 small subunit</fullName>
        <ecNumber evidence="6">3.1.11.6</ecNumber>
    </recommendedName>
    <alternativeName>
        <fullName evidence="6">Exodeoxyribonuclease VII small subunit</fullName>
        <shortName evidence="6">Exonuclease VII small subunit</shortName>
    </alternativeName>
</protein>
<evidence type="ECO:0000256" key="5">
    <source>
        <dbReference type="ARBA" id="ARBA00022839"/>
    </source>
</evidence>
<keyword evidence="2 6" id="KW-0963">Cytoplasm</keyword>
<dbReference type="Pfam" id="PF02609">
    <property type="entry name" value="Exonuc_VII_S"/>
    <property type="match status" value="1"/>
</dbReference>
<keyword evidence="4 6" id="KW-0378">Hydrolase</keyword>
<dbReference type="GO" id="GO:0008855">
    <property type="term" value="F:exodeoxyribonuclease VII activity"/>
    <property type="evidence" value="ECO:0007669"/>
    <property type="project" value="UniProtKB-UniRule"/>
</dbReference>
<evidence type="ECO:0000256" key="2">
    <source>
        <dbReference type="ARBA" id="ARBA00022490"/>
    </source>
</evidence>
<keyword evidence="5 6" id="KW-0269">Exonuclease</keyword>
<dbReference type="GO" id="GO:0006308">
    <property type="term" value="P:DNA catabolic process"/>
    <property type="evidence" value="ECO:0007669"/>
    <property type="project" value="UniProtKB-UniRule"/>
</dbReference>
<dbReference type="Proteomes" id="UP000057938">
    <property type="component" value="Chromosome"/>
</dbReference>
<dbReference type="GO" id="GO:0005829">
    <property type="term" value="C:cytosol"/>
    <property type="evidence" value="ECO:0007669"/>
    <property type="project" value="TreeGrafter"/>
</dbReference>
<sequence>MLAFMEDPETAGADTDISTMSFEQALGALEEIVQQLERGDVPLDRSITLYERGEELRKHCQARLDSAQKRIERIVADQSGQAVGTRPLDEEV</sequence>
<dbReference type="EMBL" id="CP012669">
    <property type="protein sequence ID" value="ALE16353.1"/>
    <property type="molecule type" value="Genomic_DNA"/>
</dbReference>
<comment type="similarity">
    <text evidence="1 6">Belongs to the XseB family.</text>
</comment>
<evidence type="ECO:0000313" key="7">
    <source>
        <dbReference type="EMBL" id="ALE16353.1"/>
    </source>
</evidence>
<dbReference type="SUPFAM" id="SSF116842">
    <property type="entry name" value="XseB-like"/>
    <property type="match status" value="1"/>
</dbReference>
<comment type="catalytic activity">
    <reaction evidence="6">
        <text>Exonucleolytic cleavage in either 5'- to 3'- or 3'- to 5'-direction to yield nucleoside 5'-phosphates.</text>
        <dbReference type="EC" id="3.1.11.6"/>
    </reaction>
</comment>
<organism evidence="7 8">
    <name type="scientific">Altererythrobacter epoxidivorans</name>
    <dbReference type="NCBI Taxonomy" id="361183"/>
    <lineage>
        <taxon>Bacteria</taxon>
        <taxon>Pseudomonadati</taxon>
        <taxon>Pseudomonadota</taxon>
        <taxon>Alphaproteobacteria</taxon>
        <taxon>Sphingomonadales</taxon>
        <taxon>Erythrobacteraceae</taxon>
        <taxon>Altererythrobacter</taxon>
    </lineage>
</organism>
<dbReference type="PATRIC" id="fig|361183.4.peg.1029"/>
<accession>A0A0M4M3W4</accession>
<evidence type="ECO:0000256" key="3">
    <source>
        <dbReference type="ARBA" id="ARBA00022722"/>
    </source>
</evidence>
<dbReference type="EC" id="3.1.11.6" evidence="6"/>
<dbReference type="AlphaFoldDB" id="A0A0M4M3W4"/>
<dbReference type="KEGG" id="aep:AMC99_01056"/>